<comment type="similarity">
    <text evidence="2">Belongs to the 2-oxoacid dehydrogenase family.</text>
</comment>
<dbReference type="InterPro" id="IPR011053">
    <property type="entry name" value="Single_hybrid_motif"/>
</dbReference>
<dbReference type="CDD" id="cd06849">
    <property type="entry name" value="lipoyl_domain"/>
    <property type="match status" value="2"/>
</dbReference>
<gene>
    <name evidence="14" type="ORF">MNBD_GAMMA24-1306</name>
</gene>
<reference evidence="14" key="1">
    <citation type="submission" date="2018-06" db="EMBL/GenBank/DDBJ databases">
        <authorList>
            <person name="Zhirakovskaya E."/>
        </authorList>
    </citation>
    <scope>NUCLEOTIDE SEQUENCE</scope>
</reference>
<dbReference type="PROSITE" id="PS51826">
    <property type="entry name" value="PSBD"/>
    <property type="match status" value="1"/>
</dbReference>
<dbReference type="InterPro" id="IPR000089">
    <property type="entry name" value="Biotin_lipoyl"/>
</dbReference>
<evidence type="ECO:0000256" key="9">
    <source>
        <dbReference type="ARBA" id="ARBA00023157"/>
    </source>
</evidence>
<dbReference type="GO" id="GO:0004148">
    <property type="term" value="F:dihydrolipoyl dehydrogenase (NADH) activity"/>
    <property type="evidence" value="ECO:0007669"/>
    <property type="project" value="UniProtKB-EC"/>
</dbReference>
<feature type="domain" description="Lipoyl-binding" evidence="12">
    <location>
        <begin position="124"/>
        <end position="199"/>
    </location>
</feature>
<feature type="domain" description="Lipoyl-binding" evidence="12">
    <location>
        <begin position="4"/>
        <end position="79"/>
    </location>
</feature>
<organism evidence="14">
    <name type="scientific">hydrothermal vent metagenome</name>
    <dbReference type="NCBI Taxonomy" id="652676"/>
    <lineage>
        <taxon>unclassified sequences</taxon>
        <taxon>metagenomes</taxon>
        <taxon>ecological metagenomes</taxon>
    </lineage>
</organism>
<dbReference type="InterPro" id="IPR001078">
    <property type="entry name" value="2-oxoacid_DH_actylTfrase"/>
</dbReference>
<dbReference type="GO" id="GO:0006103">
    <property type="term" value="P:2-oxoglutarate metabolic process"/>
    <property type="evidence" value="ECO:0007669"/>
    <property type="project" value="TreeGrafter"/>
</dbReference>
<dbReference type="EMBL" id="UOFZ01000155">
    <property type="protein sequence ID" value="VAX14078.1"/>
    <property type="molecule type" value="Genomic_DNA"/>
</dbReference>
<dbReference type="SUPFAM" id="SSF51230">
    <property type="entry name" value="Single hybrid motif"/>
    <property type="match status" value="2"/>
</dbReference>
<dbReference type="PROSITE" id="PS00189">
    <property type="entry name" value="LIPOYL"/>
    <property type="match status" value="2"/>
</dbReference>
<evidence type="ECO:0000256" key="2">
    <source>
        <dbReference type="ARBA" id="ARBA00007317"/>
    </source>
</evidence>
<feature type="domain" description="Peripheral subunit-binding (PSBD)" evidence="13">
    <location>
        <begin position="256"/>
        <end position="293"/>
    </location>
</feature>
<dbReference type="InterPro" id="IPR050151">
    <property type="entry name" value="Class-I_Pyr_Nuc-Dis_Oxidored"/>
</dbReference>
<comment type="similarity">
    <text evidence="3">Belongs to the class-I pyridine nucleotide-disulfide oxidoreductase family.</text>
</comment>
<evidence type="ECO:0000259" key="13">
    <source>
        <dbReference type="PROSITE" id="PS51826"/>
    </source>
</evidence>
<protein>
    <submittedName>
        <fullName evidence="14">Dihydrolipoamide acetyltransferase component (E2) of acetoin dehydrogenase complex / Dihydrolipoamide dehydrogenase of acetoin dehydrogenase</fullName>
        <ecNumber evidence="14">1.8.1.4</ecNumber>
        <ecNumber evidence="14">2.3.1.12</ecNumber>
    </submittedName>
</protein>
<dbReference type="PANTHER" id="PTHR22912">
    <property type="entry name" value="DISULFIDE OXIDOREDUCTASE"/>
    <property type="match status" value="1"/>
</dbReference>
<dbReference type="InterPro" id="IPR004167">
    <property type="entry name" value="PSBD"/>
</dbReference>
<keyword evidence="4" id="KW-0285">Flavoprotein</keyword>
<dbReference type="EC" id="1.8.1.4" evidence="14"/>
<keyword evidence="14" id="KW-0012">Acyltransferase</keyword>
<keyword evidence="5" id="KW-0450">Lipoyl</keyword>
<dbReference type="InterPro" id="IPR036188">
    <property type="entry name" value="FAD/NAD-bd_sf"/>
</dbReference>
<dbReference type="SUPFAM" id="SSF51905">
    <property type="entry name" value="FAD/NAD(P)-binding domain"/>
    <property type="match status" value="1"/>
</dbReference>
<proteinExistence type="inferred from homology"/>
<evidence type="ECO:0000256" key="10">
    <source>
        <dbReference type="ARBA" id="ARBA00023284"/>
    </source>
</evidence>
<dbReference type="GO" id="GO:0050660">
    <property type="term" value="F:flavin adenine dinucleotide binding"/>
    <property type="evidence" value="ECO:0007669"/>
    <property type="project" value="TreeGrafter"/>
</dbReference>
<dbReference type="Gene3D" id="3.50.50.60">
    <property type="entry name" value="FAD/NAD(P)-binding domain"/>
    <property type="match status" value="2"/>
</dbReference>
<dbReference type="InterPro" id="IPR023213">
    <property type="entry name" value="CAT-like_dom_sf"/>
</dbReference>
<dbReference type="AlphaFoldDB" id="A0A3B1BRI5"/>
<evidence type="ECO:0000313" key="14">
    <source>
        <dbReference type="EMBL" id="VAX14078.1"/>
    </source>
</evidence>
<evidence type="ECO:0000256" key="3">
    <source>
        <dbReference type="ARBA" id="ARBA00007532"/>
    </source>
</evidence>
<dbReference type="GO" id="GO:0004742">
    <property type="term" value="F:dihydrolipoyllysine-residue acetyltransferase activity"/>
    <property type="evidence" value="ECO:0007669"/>
    <property type="project" value="UniProtKB-EC"/>
</dbReference>
<keyword evidence="8" id="KW-0520">NAD</keyword>
<dbReference type="PROSITE" id="PS00076">
    <property type="entry name" value="PYRIDINE_REDOX_1"/>
    <property type="match status" value="1"/>
</dbReference>
<dbReference type="EC" id="2.3.1.12" evidence="14"/>
<dbReference type="PRINTS" id="PR00411">
    <property type="entry name" value="PNDRDTASEI"/>
</dbReference>
<evidence type="ECO:0000259" key="12">
    <source>
        <dbReference type="PROSITE" id="PS50968"/>
    </source>
</evidence>
<feature type="region of interest" description="Disordered" evidence="11">
    <location>
        <begin position="217"/>
        <end position="257"/>
    </location>
</feature>
<accession>A0A3B1BRI5</accession>
<comment type="cofactor">
    <cofactor evidence="1">
        <name>FAD</name>
        <dbReference type="ChEBI" id="CHEBI:57692"/>
    </cofactor>
</comment>
<evidence type="ECO:0000256" key="1">
    <source>
        <dbReference type="ARBA" id="ARBA00001974"/>
    </source>
</evidence>
<dbReference type="PANTHER" id="PTHR22912:SF151">
    <property type="entry name" value="DIHYDROLIPOYL DEHYDROGENASE, MITOCHONDRIAL"/>
    <property type="match status" value="1"/>
</dbReference>
<keyword evidence="7 14" id="KW-0560">Oxidoreductase</keyword>
<keyword evidence="9" id="KW-1015">Disulfide bond</keyword>
<dbReference type="PRINTS" id="PR00368">
    <property type="entry name" value="FADPNR"/>
</dbReference>
<dbReference type="SUPFAM" id="SSF55424">
    <property type="entry name" value="FAD/NAD-linked reductases, dimerisation (C-terminal) domain"/>
    <property type="match status" value="1"/>
</dbReference>
<dbReference type="InterPro" id="IPR023753">
    <property type="entry name" value="FAD/NAD-binding_dom"/>
</dbReference>
<dbReference type="Gene3D" id="2.40.50.100">
    <property type="match status" value="2"/>
</dbReference>
<dbReference type="InterPro" id="IPR016156">
    <property type="entry name" value="FAD/NAD-linked_Rdtase_dimer_sf"/>
</dbReference>
<dbReference type="Pfam" id="PF07992">
    <property type="entry name" value="Pyr_redox_2"/>
    <property type="match status" value="1"/>
</dbReference>
<dbReference type="Gene3D" id="4.10.320.10">
    <property type="entry name" value="E3-binding domain"/>
    <property type="match status" value="1"/>
</dbReference>
<sequence>MSEPYVIKMPKLSDTMEEGVLVSWEKEIGDKVERGDIVATVETDKAIMDVEVFREGYLSGPLAEIDSTVPVGGAMAYLVASPEEVQQGGEVSAEMPAASDEDAASKSVEDAEDSAPVDEAPADAHTILMPKLSDTMEEGVMVSWEKEIGDKVERGDVVAQVETDKAIMDVEVFRAGYLSGPMAEVDATVPVGEAIAYLVAEPEQVLNTKKSASTLAPAVNSQEKVKPVPAGAAKAKTHIPAMPHGATPSPRPQKKSATPYARQLAGAHGIDLNSIIGSGPNGAIIAADVLNSNIQKTSTKRIFQVPGEGRAMTAMEKAVAHNMEYSLSMPLFRVTVNVDPAALKTVSKAKGFSLTVTLAKAAALAIEKHPIINAVYQHEDRIVERDQVDVGLAVETAGMGLVVPVLRDAANRSLADLAADWKDLVERARARRLKPEEYSNPTFTISNMGMMGVALFDAIPSPGTSAIFAISTLGPQGMPVTITADHRIVNGADAAKFLSTFRDMVQNPDWLDGSPEQSRRGSAAAAVSQSLAPKVASFDFKMPDGNWDYDVVVIGGGPGGEDCARDLVEHGFKVAMINDAPFPGGECLWRGCIPSKAWRAAADRIRDRAHDIHLGVKGTTNPVLDWKIMEKTRRSVLEKRGAMALNTDKGVKINIVQGFARFVDSHHVEIDAGGNQTDPHVRSVPGDGSKISTLSFGVAVIATGAPPFVPPIPGALDGVESGGVLTSDTVWGLKAVPKRLGVIGGGAIGVEMAQIFQDFGTQVRLFEGQERILAEVEPEIAKQLTAVLNDDPRLTIETAAKIVEIKGKSGDMKLAYADSEGKKHSFSCDYVIMATGKRPMLDPLQLDKAGIATENGVIKADNRCRTSVPHIFAVGDVIGGLMLAHTAGQQGRVAAATICGEDMIYDESKDSGVIFTRPEAAFVGLSLEQAKARGIDAAEVKVPMSIDAKAMITDETHGMIKIVADKASHRVIGVHFLADHADTLIGEGVMMVAGEMTLEQVGHAIHPHPTQTELFGELARRLASRLRRAEKRRKK</sequence>
<dbReference type="Pfam" id="PF02852">
    <property type="entry name" value="Pyr_redox_dim"/>
    <property type="match status" value="1"/>
</dbReference>
<dbReference type="Pfam" id="PF00198">
    <property type="entry name" value="2-oxoacid_dh"/>
    <property type="match status" value="1"/>
</dbReference>
<dbReference type="Pfam" id="PF00364">
    <property type="entry name" value="Biotin_lipoyl"/>
    <property type="match status" value="2"/>
</dbReference>
<dbReference type="InterPro" id="IPR003016">
    <property type="entry name" value="2-oxoA_DH_lipoyl-BS"/>
</dbReference>
<dbReference type="Pfam" id="PF02817">
    <property type="entry name" value="E3_binding"/>
    <property type="match status" value="1"/>
</dbReference>
<dbReference type="PROSITE" id="PS50968">
    <property type="entry name" value="BIOTINYL_LIPOYL"/>
    <property type="match status" value="2"/>
</dbReference>
<evidence type="ECO:0000256" key="5">
    <source>
        <dbReference type="ARBA" id="ARBA00022823"/>
    </source>
</evidence>
<keyword evidence="6" id="KW-0274">FAD</keyword>
<evidence type="ECO:0000256" key="8">
    <source>
        <dbReference type="ARBA" id="ARBA00023027"/>
    </source>
</evidence>
<dbReference type="SUPFAM" id="SSF47005">
    <property type="entry name" value="Peripheral subunit-binding domain of 2-oxo acid dehydrogenase complex"/>
    <property type="match status" value="1"/>
</dbReference>
<feature type="region of interest" description="Disordered" evidence="11">
    <location>
        <begin position="87"/>
        <end position="119"/>
    </location>
</feature>
<dbReference type="InterPro" id="IPR036625">
    <property type="entry name" value="E3-bd_dom_sf"/>
</dbReference>
<evidence type="ECO:0000256" key="6">
    <source>
        <dbReference type="ARBA" id="ARBA00022827"/>
    </source>
</evidence>
<dbReference type="Gene3D" id="3.30.390.30">
    <property type="match status" value="1"/>
</dbReference>
<keyword evidence="10" id="KW-0676">Redox-active center</keyword>
<keyword evidence="14" id="KW-0808">Transferase</keyword>
<evidence type="ECO:0000256" key="11">
    <source>
        <dbReference type="SAM" id="MobiDB-lite"/>
    </source>
</evidence>
<dbReference type="InterPro" id="IPR004099">
    <property type="entry name" value="Pyr_nucl-diS_OxRdtase_dimer"/>
</dbReference>
<dbReference type="Gene3D" id="3.30.559.10">
    <property type="entry name" value="Chloramphenicol acetyltransferase-like domain"/>
    <property type="match status" value="1"/>
</dbReference>
<dbReference type="InterPro" id="IPR012999">
    <property type="entry name" value="Pyr_OxRdtase_I_AS"/>
</dbReference>
<evidence type="ECO:0000256" key="4">
    <source>
        <dbReference type="ARBA" id="ARBA00022630"/>
    </source>
</evidence>
<dbReference type="FunFam" id="3.30.390.30:FF:000001">
    <property type="entry name" value="Dihydrolipoyl dehydrogenase"/>
    <property type="match status" value="1"/>
</dbReference>
<evidence type="ECO:0000256" key="7">
    <source>
        <dbReference type="ARBA" id="ARBA00023002"/>
    </source>
</evidence>
<name>A0A3B1BRI5_9ZZZZ</name>
<dbReference type="SUPFAM" id="SSF52777">
    <property type="entry name" value="CoA-dependent acyltransferases"/>
    <property type="match status" value="1"/>
</dbReference>